<organism evidence="1 2">
    <name type="scientific">Culex pipiens pipiens</name>
    <name type="common">Northern house mosquito</name>
    <dbReference type="NCBI Taxonomy" id="38569"/>
    <lineage>
        <taxon>Eukaryota</taxon>
        <taxon>Metazoa</taxon>
        <taxon>Ecdysozoa</taxon>
        <taxon>Arthropoda</taxon>
        <taxon>Hexapoda</taxon>
        <taxon>Insecta</taxon>
        <taxon>Pterygota</taxon>
        <taxon>Neoptera</taxon>
        <taxon>Endopterygota</taxon>
        <taxon>Diptera</taxon>
        <taxon>Nematocera</taxon>
        <taxon>Culicoidea</taxon>
        <taxon>Culicidae</taxon>
        <taxon>Culicinae</taxon>
        <taxon>Culicini</taxon>
        <taxon>Culex</taxon>
        <taxon>Culex</taxon>
    </lineage>
</organism>
<gene>
    <name evidence="1" type="ORF">pipiens_018426</name>
</gene>
<dbReference type="AlphaFoldDB" id="A0ABD1CBS2"/>
<comment type="caution">
    <text evidence="1">The sequence shown here is derived from an EMBL/GenBank/DDBJ whole genome shotgun (WGS) entry which is preliminary data.</text>
</comment>
<sequence>MYAVVFGLDLFVAYRKLDINWSSTTSQKQVLIVREPAASFQRKEQEELQLKTRNPTVLKISMEDRLED</sequence>
<name>A0ABD1CBS2_CULPP</name>
<evidence type="ECO:0000313" key="2">
    <source>
        <dbReference type="Proteomes" id="UP001562425"/>
    </source>
</evidence>
<evidence type="ECO:0000313" key="1">
    <source>
        <dbReference type="EMBL" id="KAL1373825.1"/>
    </source>
</evidence>
<keyword evidence="2" id="KW-1185">Reference proteome</keyword>
<accession>A0ABD1CBS2</accession>
<dbReference type="Proteomes" id="UP001562425">
    <property type="component" value="Unassembled WGS sequence"/>
</dbReference>
<dbReference type="EMBL" id="JBEHCU010013941">
    <property type="protein sequence ID" value="KAL1373825.1"/>
    <property type="molecule type" value="Genomic_DNA"/>
</dbReference>
<proteinExistence type="predicted"/>
<reference evidence="1 2" key="1">
    <citation type="submission" date="2024-05" db="EMBL/GenBank/DDBJ databases">
        <title>Culex pipiens pipiens assembly and annotation.</title>
        <authorList>
            <person name="Alout H."/>
            <person name="Durand T."/>
        </authorList>
    </citation>
    <scope>NUCLEOTIDE SEQUENCE [LARGE SCALE GENOMIC DNA]</scope>
    <source>
        <strain evidence="1">HA-2024</strain>
        <tissue evidence="1">Whole body</tissue>
    </source>
</reference>
<protein>
    <submittedName>
        <fullName evidence="1">Uncharacterized protein</fullName>
    </submittedName>
</protein>